<dbReference type="eggNOG" id="KOG4658">
    <property type="taxonomic scope" value="Eukaryota"/>
</dbReference>
<dbReference type="Gene3D" id="3.80.10.10">
    <property type="entry name" value="Ribonuclease Inhibitor"/>
    <property type="match status" value="1"/>
</dbReference>
<dbReference type="OMA" id="FCKYLQY"/>
<comment type="similarity">
    <text evidence="1">Belongs to the disease resistance NB-LRR family.</text>
</comment>
<evidence type="ECO:0000259" key="6">
    <source>
        <dbReference type="Pfam" id="PF00931"/>
    </source>
</evidence>
<feature type="domain" description="Disease resistance protein At4g27190-like leucine-rich repeats" evidence="7">
    <location>
        <begin position="664"/>
        <end position="774"/>
    </location>
</feature>
<dbReference type="PANTHER" id="PTHR33463">
    <property type="entry name" value="NB-ARC DOMAIN-CONTAINING PROTEIN-RELATED"/>
    <property type="match status" value="1"/>
</dbReference>
<dbReference type="InterPro" id="IPR058922">
    <property type="entry name" value="WHD_DRP"/>
</dbReference>
<keyword evidence="10" id="KW-1185">Reference proteome</keyword>
<dbReference type="Pfam" id="PF23559">
    <property type="entry name" value="WHD_DRP"/>
    <property type="match status" value="1"/>
</dbReference>
<keyword evidence="2" id="KW-0433">Leucine-rich repeat</keyword>
<evidence type="ECO:0000256" key="3">
    <source>
        <dbReference type="ARBA" id="ARBA00022737"/>
    </source>
</evidence>
<dbReference type="Proteomes" id="UP000035740">
    <property type="component" value="Unassembled WGS sequence"/>
</dbReference>
<dbReference type="InterPro" id="IPR057135">
    <property type="entry name" value="At4g27190-like_LRR"/>
</dbReference>
<evidence type="ECO:0000259" key="7">
    <source>
        <dbReference type="Pfam" id="PF23247"/>
    </source>
</evidence>
<name>A0A0J8BB85_BETVV</name>
<dbReference type="AlphaFoldDB" id="A0A0J8BB85"/>
<dbReference type="Pfam" id="PF00931">
    <property type="entry name" value="NB-ARC"/>
    <property type="match status" value="1"/>
</dbReference>
<keyword evidence="3" id="KW-0677">Repeat</keyword>
<dbReference type="FunFam" id="1.10.10.10:FF:000322">
    <property type="entry name" value="Probable disease resistance protein At1g63360"/>
    <property type="match status" value="1"/>
</dbReference>
<feature type="domain" description="NB-ARC" evidence="6">
    <location>
        <begin position="63"/>
        <end position="222"/>
    </location>
</feature>
<dbReference type="InterPro" id="IPR042197">
    <property type="entry name" value="Apaf_helical"/>
</dbReference>
<protein>
    <submittedName>
        <fullName evidence="9">Uncharacterized protein</fullName>
    </submittedName>
</protein>
<evidence type="ECO:0000259" key="8">
    <source>
        <dbReference type="Pfam" id="PF23559"/>
    </source>
</evidence>
<dbReference type="Gramene" id="KMS97222">
    <property type="protein sequence ID" value="KMS97222"/>
    <property type="gene ID" value="BVRB_7g177740"/>
</dbReference>
<keyword evidence="5" id="KW-0067">ATP-binding</keyword>
<dbReference type="GO" id="GO:0043531">
    <property type="term" value="F:ADP binding"/>
    <property type="evidence" value="ECO:0007669"/>
    <property type="project" value="InterPro"/>
</dbReference>
<keyword evidence="5" id="KW-0547">Nucleotide-binding</keyword>
<dbReference type="Gene3D" id="1.10.10.10">
    <property type="entry name" value="Winged helix-like DNA-binding domain superfamily/Winged helix DNA-binding domain"/>
    <property type="match status" value="1"/>
</dbReference>
<evidence type="ECO:0000256" key="1">
    <source>
        <dbReference type="ARBA" id="ARBA00008894"/>
    </source>
</evidence>
<dbReference type="SUPFAM" id="SSF52540">
    <property type="entry name" value="P-loop containing nucleoside triphosphate hydrolases"/>
    <property type="match status" value="1"/>
</dbReference>
<dbReference type="Pfam" id="PF23247">
    <property type="entry name" value="LRR_RPS2"/>
    <property type="match status" value="1"/>
</dbReference>
<reference evidence="9 10" key="1">
    <citation type="journal article" date="2014" name="Nature">
        <title>The genome of the recently domesticated crop plant sugar beet (Beta vulgaris).</title>
        <authorList>
            <person name="Dohm J.C."/>
            <person name="Minoche A.E."/>
            <person name="Holtgrawe D."/>
            <person name="Capella-Gutierrez S."/>
            <person name="Zakrzewski F."/>
            <person name="Tafer H."/>
            <person name="Rupp O."/>
            <person name="Sorensen T.R."/>
            <person name="Stracke R."/>
            <person name="Reinhardt R."/>
            <person name="Goesmann A."/>
            <person name="Kraft T."/>
            <person name="Schulz B."/>
            <person name="Stadler P.F."/>
            <person name="Schmidt T."/>
            <person name="Gabaldon T."/>
            <person name="Lehrach H."/>
            <person name="Weisshaar B."/>
            <person name="Himmelbauer H."/>
        </authorList>
    </citation>
    <scope>NUCLEOTIDE SEQUENCE [LARGE SCALE GENOMIC DNA]</scope>
    <source>
        <tissue evidence="9">Taproot</tissue>
    </source>
</reference>
<evidence type="ECO:0000313" key="9">
    <source>
        <dbReference type="EMBL" id="KMS97222.1"/>
    </source>
</evidence>
<dbReference type="SUPFAM" id="SSF52058">
    <property type="entry name" value="L domain-like"/>
    <property type="match status" value="1"/>
</dbReference>
<keyword evidence="4" id="KW-0611">Plant defense</keyword>
<dbReference type="PROSITE" id="PS51450">
    <property type="entry name" value="LRR"/>
    <property type="match status" value="1"/>
</dbReference>
<gene>
    <name evidence="9" type="ORF">BVRB_7g177740</name>
</gene>
<dbReference type="GO" id="GO:0006952">
    <property type="term" value="P:defense response"/>
    <property type="evidence" value="ECO:0007669"/>
    <property type="project" value="UniProtKB-KW"/>
</dbReference>
<dbReference type="InterPro" id="IPR027417">
    <property type="entry name" value="P-loop_NTPase"/>
</dbReference>
<dbReference type="PRINTS" id="PR00364">
    <property type="entry name" value="DISEASERSIST"/>
</dbReference>
<accession>A0A0J8BB85</accession>
<proteinExistence type="inferred from homology"/>
<dbReference type="OrthoDB" id="1709098at2759"/>
<dbReference type="InterPro" id="IPR002182">
    <property type="entry name" value="NB-ARC"/>
</dbReference>
<dbReference type="InterPro" id="IPR032675">
    <property type="entry name" value="LRR_dom_sf"/>
</dbReference>
<dbReference type="InterPro" id="IPR036388">
    <property type="entry name" value="WH-like_DNA-bd_sf"/>
</dbReference>
<dbReference type="Gene3D" id="1.10.8.430">
    <property type="entry name" value="Helical domain of apoptotic protease-activating factors"/>
    <property type="match status" value="1"/>
</dbReference>
<sequence>MNAIFTKFFRIELFWRDLRCDGGRIDTRVETVVNNQSELGTGHIQQENKRRRLVQPSLCFNSECVDRIISWLDNDEVDTIGVYGMCGVGKTTLATQLETRLLNHDIRFSASHDVAGVSVGVNCSVYKLQQDIAGAFGIDLQGDEDKTRRASMIEAFFSRRDKCVLILDDLWGDFRRKDVGIPKECKLVLISQSLDVCRVLGCEKVLKVEPLSEGKTWKLFNHSIGGGVLNNEDVCRIRKLVYDKCAGLPLAIVELAKRLRKMVDDNGFSWREVLEGTNPFSSRSMHLEDTFSHLKLSYERLSDIKLQQCFLYSAIYPKGHAISREELIRVWIGEKLIDDISSLLAQYDKGHSILNKLINSCLLEACEDYKGCIKIHEVVRHMALSIAGDSFMIEAGVPSKFEFRENVRVVSLINSLISPIPSGASSKYHTLSTLLLQHNPLELIPESLFLQMRALRVLNLSDTRLIRLPSSIGALEELRVLDLSFCQNLKQVAALSKLLKLQFLNLSQTTIEKVPCSLEKLKRLTELNLSSIPEPTKIPSVVLLALCRLKKLTCHVIGTIHELQRMNSLEILDARFFSLCDLSAYVRSQHWCILESYSLQLGCEVQAEQPYIRRVSLQGFSLTGQEQYIVLPSNIQELYVDNCRGFRRLSDVMYPVAYQHKSCQNYEVFSSLEICVISRCPDVETLFAANWVENLQSLELLQVEDCGQLKEVITEEFVERGVYPEGISAPINLLQIRQLIFTRLPQMESIYKGQLVCASLLSCTFLDCPKLTRLPFSCMGNGEETFPWRLEWIEGEKKWWEMLEWDQPGSEALFKPLFRCKSLDDQ</sequence>
<feature type="domain" description="Disease resistance protein winged helix" evidence="8">
    <location>
        <begin position="315"/>
        <end position="383"/>
    </location>
</feature>
<dbReference type="EMBL" id="KQ090338">
    <property type="protein sequence ID" value="KMS97222.1"/>
    <property type="molecule type" value="Genomic_DNA"/>
</dbReference>
<dbReference type="Pfam" id="PF13855">
    <property type="entry name" value="LRR_8"/>
    <property type="match status" value="1"/>
</dbReference>
<dbReference type="InterPro" id="IPR050905">
    <property type="entry name" value="Plant_NBS-LRR"/>
</dbReference>
<dbReference type="InterPro" id="IPR001611">
    <property type="entry name" value="Leu-rich_rpt"/>
</dbReference>
<evidence type="ECO:0000313" key="10">
    <source>
        <dbReference type="Proteomes" id="UP000035740"/>
    </source>
</evidence>
<dbReference type="Gene3D" id="3.40.50.300">
    <property type="entry name" value="P-loop containing nucleotide triphosphate hydrolases"/>
    <property type="match status" value="1"/>
</dbReference>
<evidence type="ECO:0000256" key="5">
    <source>
        <dbReference type="ARBA" id="ARBA00022840"/>
    </source>
</evidence>
<dbReference type="GO" id="GO:0005524">
    <property type="term" value="F:ATP binding"/>
    <property type="evidence" value="ECO:0007669"/>
    <property type="project" value="UniProtKB-KW"/>
</dbReference>
<evidence type="ECO:0000256" key="2">
    <source>
        <dbReference type="ARBA" id="ARBA00022614"/>
    </source>
</evidence>
<organism evidence="9 10">
    <name type="scientific">Beta vulgaris subsp. vulgaris</name>
    <name type="common">Beet</name>
    <dbReference type="NCBI Taxonomy" id="3555"/>
    <lineage>
        <taxon>Eukaryota</taxon>
        <taxon>Viridiplantae</taxon>
        <taxon>Streptophyta</taxon>
        <taxon>Embryophyta</taxon>
        <taxon>Tracheophyta</taxon>
        <taxon>Spermatophyta</taxon>
        <taxon>Magnoliopsida</taxon>
        <taxon>eudicotyledons</taxon>
        <taxon>Gunneridae</taxon>
        <taxon>Pentapetalae</taxon>
        <taxon>Caryophyllales</taxon>
        <taxon>Chenopodiaceae</taxon>
        <taxon>Betoideae</taxon>
        <taxon>Beta</taxon>
    </lineage>
</organism>
<evidence type="ECO:0000256" key="4">
    <source>
        <dbReference type="ARBA" id="ARBA00022821"/>
    </source>
</evidence>